<keyword evidence="4" id="KW-1185">Reference proteome</keyword>
<evidence type="ECO:0008006" key="5">
    <source>
        <dbReference type="Google" id="ProtNLM"/>
    </source>
</evidence>
<organism evidence="3 4">
    <name type="scientific">Chromohalobacter marismortui</name>
    <dbReference type="NCBI Taxonomy" id="42055"/>
    <lineage>
        <taxon>Bacteria</taxon>
        <taxon>Pseudomonadati</taxon>
        <taxon>Pseudomonadota</taxon>
        <taxon>Gammaproteobacteria</taxon>
        <taxon>Oceanospirillales</taxon>
        <taxon>Halomonadaceae</taxon>
        <taxon>Chromohalobacter</taxon>
    </lineage>
</organism>
<dbReference type="GO" id="GO:0031241">
    <property type="term" value="C:periplasmic side of cell outer membrane"/>
    <property type="evidence" value="ECO:0007669"/>
    <property type="project" value="TreeGrafter"/>
</dbReference>
<dbReference type="Gene3D" id="3.40.50.2300">
    <property type="match status" value="2"/>
</dbReference>
<evidence type="ECO:0000313" key="4">
    <source>
        <dbReference type="Proteomes" id="UP000295380"/>
    </source>
</evidence>
<feature type="compositionally biased region" description="Polar residues" evidence="2">
    <location>
        <begin position="28"/>
        <end position="37"/>
    </location>
</feature>
<dbReference type="Pfam" id="PF04348">
    <property type="entry name" value="LppC"/>
    <property type="match status" value="1"/>
</dbReference>
<dbReference type="Proteomes" id="UP000295380">
    <property type="component" value="Unassembled WGS sequence"/>
</dbReference>
<dbReference type="InterPro" id="IPR028082">
    <property type="entry name" value="Peripla_BP_I"/>
</dbReference>
<evidence type="ECO:0000313" key="3">
    <source>
        <dbReference type="EMBL" id="TDU23012.1"/>
    </source>
</evidence>
<dbReference type="OrthoDB" id="6708821at2"/>
<dbReference type="SUPFAM" id="SSF53822">
    <property type="entry name" value="Periplasmic binding protein-like I"/>
    <property type="match status" value="1"/>
</dbReference>
<dbReference type="PANTHER" id="PTHR38038:SF1">
    <property type="entry name" value="PENICILLIN-BINDING PROTEIN ACTIVATOR LPOA"/>
    <property type="match status" value="1"/>
</dbReference>
<protein>
    <recommendedName>
        <fullName evidence="5">LppC family lipoprotein</fullName>
    </recommendedName>
</protein>
<dbReference type="AlphaFoldDB" id="A0A4R7NQT2"/>
<feature type="region of interest" description="Disordered" evidence="2">
    <location>
        <begin position="26"/>
        <end position="54"/>
    </location>
</feature>
<accession>A0A4R7NQT2</accession>
<dbReference type="GO" id="GO:0030234">
    <property type="term" value="F:enzyme regulator activity"/>
    <property type="evidence" value="ECO:0007669"/>
    <property type="project" value="TreeGrafter"/>
</dbReference>
<sequence>MPISLRSLLGLALIALVLAGCAGGPVGSGTQRSSPGPSASALLDKAQDQSPAQAAQSRLQAADILARQGNDEQALNVARDIDTSRLNRGARIDWALLVSDLSLRKKGGRSALAATQILSDIDNLPRDAQQTLRHRRGLALTLLGNSRAAATTLIDLQRDGAPFELNDDIWKPLSRLSVNALDDMADNADSLTQGWVALARSYRQSGGNISRLTDSLSDWRERYSSHPAARRLPGNLSALRELRGREVTRVAVFLPESGPLTNVANAIKTGIQARNRAALNQGERTPQLTYYDSSAGNLEALYAQATMGGAQVVLGPLDKELVSRLEQRDAVPLPTLALNYGKHPRNLADNLYQYGLSAEDEARQIATRARMDGHSKAAALVPDNEWGARVLDAFKQSWESHQGKLESVVHYAPKGPVSDAVKRLLNAGKNGAHNEDIDMLFLLALPRYARQVPPMMEYYYAGDLPIYATSQVYSGQPQPRADHDLNDVMFVDIPWLIPDAAMGGEKALPFYATYRNLDARSNPNILKLNAMGVDAYELARRLPLIQALPSMEVFGATGTLKARDDGRIKRDLPWAQFQAGVPAPLLKGLSVPDIGDVTLAP</sequence>
<dbReference type="RefSeq" id="WP_133696832.1">
    <property type="nucleotide sequence ID" value="NZ_SOBR01000003.1"/>
</dbReference>
<evidence type="ECO:0000256" key="2">
    <source>
        <dbReference type="SAM" id="MobiDB-lite"/>
    </source>
</evidence>
<name>A0A4R7NQT2_9GAMM</name>
<evidence type="ECO:0000256" key="1">
    <source>
        <dbReference type="ARBA" id="ARBA00023136"/>
    </source>
</evidence>
<reference evidence="3 4" key="1">
    <citation type="submission" date="2019-03" db="EMBL/GenBank/DDBJ databases">
        <title>Genomic Encyclopedia of Type Strains, Phase IV (KMG-IV): sequencing the most valuable type-strain genomes for metagenomic binning, comparative biology and taxonomic classification.</title>
        <authorList>
            <person name="Goeker M."/>
        </authorList>
    </citation>
    <scope>NUCLEOTIDE SEQUENCE [LARGE SCALE GENOMIC DNA]</scope>
    <source>
        <strain evidence="3 4">DSM 6770</strain>
    </source>
</reference>
<dbReference type="CDD" id="cd06339">
    <property type="entry name" value="PBP1_YraM_LppC_lipoprotein-like"/>
    <property type="match status" value="1"/>
</dbReference>
<dbReference type="EMBL" id="SOBR01000003">
    <property type="protein sequence ID" value="TDU23012.1"/>
    <property type="molecule type" value="Genomic_DNA"/>
</dbReference>
<dbReference type="GO" id="GO:0009252">
    <property type="term" value="P:peptidoglycan biosynthetic process"/>
    <property type="evidence" value="ECO:0007669"/>
    <property type="project" value="TreeGrafter"/>
</dbReference>
<comment type="caution">
    <text evidence="3">The sequence shown here is derived from an EMBL/GenBank/DDBJ whole genome shotgun (WGS) entry which is preliminary data.</text>
</comment>
<dbReference type="InterPro" id="IPR007443">
    <property type="entry name" value="LpoA"/>
</dbReference>
<gene>
    <name evidence="3" type="ORF">C8E00_103385</name>
</gene>
<proteinExistence type="predicted"/>
<keyword evidence="1" id="KW-0472">Membrane</keyword>
<dbReference type="PANTHER" id="PTHR38038">
    <property type="entry name" value="PENICILLIN-BINDING PROTEIN ACTIVATOR LPOA"/>
    <property type="match status" value="1"/>
</dbReference>
<dbReference type="PROSITE" id="PS51257">
    <property type="entry name" value="PROKAR_LIPOPROTEIN"/>
    <property type="match status" value="1"/>
</dbReference>
<dbReference type="Gene3D" id="1.25.40.650">
    <property type="match status" value="1"/>
</dbReference>